<dbReference type="InterPro" id="IPR038765">
    <property type="entry name" value="Papain-like_cys_pep_sf"/>
</dbReference>
<dbReference type="Gene3D" id="3.30.2140.10">
    <property type="entry name" value="Arylamine N-acetyltransferase"/>
    <property type="match status" value="1"/>
</dbReference>
<evidence type="ECO:0000256" key="1">
    <source>
        <dbReference type="ARBA" id="ARBA00006547"/>
    </source>
</evidence>
<evidence type="ECO:0000313" key="4">
    <source>
        <dbReference type="Proteomes" id="UP000475532"/>
    </source>
</evidence>
<dbReference type="PANTHER" id="PTHR11786">
    <property type="entry name" value="N-HYDROXYARYLAMINE O-ACETYLTRANSFERASE"/>
    <property type="match status" value="1"/>
</dbReference>
<dbReference type="Gene3D" id="2.40.128.150">
    <property type="entry name" value="Cysteine proteinases"/>
    <property type="match status" value="1"/>
</dbReference>
<comment type="similarity">
    <text evidence="1 2">Belongs to the arylamine N-acetyltransferase family.</text>
</comment>
<dbReference type="GO" id="GO:0016407">
    <property type="term" value="F:acetyltransferase activity"/>
    <property type="evidence" value="ECO:0007669"/>
    <property type="project" value="InterPro"/>
</dbReference>
<proteinExistence type="inferred from homology"/>
<protein>
    <submittedName>
        <fullName evidence="3">Arylamine N-acetyltransferase</fullName>
    </submittedName>
</protein>
<organism evidence="3 4">
    <name type="scientific">Actinomadura bangladeshensis</name>
    <dbReference type="NCBI Taxonomy" id="453573"/>
    <lineage>
        <taxon>Bacteria</taxon>
        <taxon>Bacillati</taxon>
        <taxon>Actinomycetota</taxon>
        <taxon>Actinomycetes</taxon>
        <taxon>Streptosporangiales</taxon>
        <taxon>Thermomonosporaceae</taxon>
        <taxon>Actinomadura</taxon>
    </lineage>
</organism>
<evidence type="ECO:0000313" key="3">
    <source>
        <dbReference type="EMBL" id="NEA22990.1"/>
    </source>
</evidence>
<dbReference type="RefSeq" id="WP_163055054.1">
    <property type="nucleotide sequence ID" value="NZ_JAAGLI010000278.1"/>
</dbReference>
<dbReference type="PRINTS" id="PR01543">
    <property type="entry name" value="ANATRNSFRASE"/>
</dbReference>
<keyword evidence="3" id="KW-0808">Transferase</keyword>
<dbReference type="InterPro" id="IPR001447">
    <property type="entry name" value="Arylamine_N-AcTrfase"/>
</dbReference>
<name>A0A6L9QBZ1_9ACTN</name>
<dbReference type="Pfam" id="PF00797">
    <property type="entry name" value="Acetyltransf_2"/>
    <property type="match status" value="1"/>
</dbReference>
<dbReference type="EMBL" id="JAAGLI010000278">
    <property type="protein sequence ID" value="NEA22990.1"/>
    <property type="molecule type" value="Genomic_DNA"/>
</dbReference>
<sequence length="300" mass="33939">MSEDLDYGLQGYGWESELLDLPAYLKRIGYDGELTPTAETLRGLHRAHVASIPFENLEIMLGRPIDLSLDAVQAKLVGRPRGGYCFEHNRLFAAVLERLGYEVVAMVGRVMLGSARLRPTTHALLHVRPPEQPRDEPGWLSDVGFGAGPMEPLRFVDGEEVFQDGWGFRLQRGRTVTTWDPPSVNWEMHQTMEGGGWGLRHTFALNETFRLDFDVLNYYVSTNPRSPFTARPFTQKFTPEALYVVDGTTLTVTRPDGSSEKRVLRPEELPAVLAEHFAIVLDEEEASRLIRFVRERVLEG</sequence>
<dbReference type="AlphaFoldDB" id="A0A6L9QBZ1"/>
<dbReference type="SUPFAM" id="SSF54001">
    <property type="entry name" value="Cysteine proteinases"/>
    <property type="match status" value="1"/>
</dbReference>
<evidence type="ECO:0000256" key="2">
    <source>
        <dbReference type="RuleBase" id="RU003452"/>
    </source>
</evidence>
<gene>
    <name evidence="3" type="ORF">G3I70_10875</name>
</gene>
<dbReference type="PANTHER" id="PTHR11786:SF0">
    <property type="entry name" value="ARYLAMINE N-ACETYLTRANSFERASE 4-RELATED"/>
    <property type="match status" value="1"/>
</dbReference>
<dbReference type="Proteomes" id="UP000475532">
    <property type="component" value="Unassembled WGS sequence"/>
</dbReference>
<reference evidence="3 4" key="1">
    <citation type="submission" date="2020-01" db="EMBL/GenBank/DDBJ databases">
        <title>Insect and environment-associated Actinomycetes.</title>
        <authorList>
            <person name="Currrie C."/>
            <person name="Chevrette M."/>
            <person name="Carlson C."/>
            <person name="Stubbendieck R."/>
            <person name="Wendt-Pienkowski E."/>
        </authorList>
    </citation>
    <scope>NUCLEOTIDE SEQUENCE [LARGE SCALE GENOMIC DNA]</scope>
    <source>
        <strain evidence="3 4">SID10258</strain>
    </source>
</reference>
<accession>A0A6L9QBZ1</accession>
<comment type="caution">
    <text evidence="3">The sequence shown here is derived from an EMBL/GenBank/DDBJ whole genome shotgun (WGS) entry which is preliminary data.</text>
</comment>